<dbReference type="SUPFAM" id="SSF51306">
    <property type="entry name" value="LexA/Signal peptidase"/>
    <property type="match status" value="1"/>
</dbReference>
<keyword evidence="7" id="KW-1133">Transmembrane helix</keyword>
<evidence type="ECO:0000313" key="9">
    <source>
        <dbReference type="EMBL" id="KRM92140.1"/>
    </source>
</evidence>
<evidence type="ECO:0000256" key="7">
    <source>
        <dbReference type="RuleBase" id="RU362042"/>
    </source>
</evidence>
<dbReference type="GO" id="GO:0005886">
    <property type="term" value="C:plasma membrane"/>
    <property type="evidence" value="ECO:0007669"/>
    <property type="project" value="UniProtKB-SubCell"/>
</dbReference>
<accession>A0A0R2CW67</accession>
<evidence type="ECO:0000259" key="8">
    <source>
        <dbReference type="Pfam" id="PF10502"/>
    </source>
</evidence>
<dbReference type="PATRIC" id="fig|1423729.3.peg.325"/>
<dbReference type="GO" id="GO:0006465">
    <property type="term" value="P:signal peptide processing"/>
    <property type="evidence" value="ECO:0007669"/>
    <property type="project" value="InterPro"/>
</dbReference>
<keyword evidence="7" id="KW-0645">Protease</keyword>
<feature type="active site" evidence="6">
    <location>
        <position position="85"/>
    </location>
</feature>
<dbReference type="NCBIfam" id="TIGR02227">
    <property type="entry name" value="sigpep_I_bact"/>
    <property type="match status" value="1"/>
</dbReference>
<dbReference type="RefSeq" id="WP_057828603.1">
    <property type="nucleotide sequence ID" value="NZ_AYZE01000008.1"/>
</dbReference>
<dbReference type="PANTHER" id="PTHR43390:SF1">
    <property type="entry name" value="CHLOROPLAST PROCESSING PEPTIDASE"/>
    <property type="match status" value="1"/>
</dbReference>
<keyword evidence="7" id="KW-0472">Membrane</keyword>
<dbReference type="GO" id="GO:0004252">
    <property type="term" value="F:serine-type endopeptidase activity"/>
    <property type="evidence" value="ECO:0007669"/>
    <property type="project" value="InterPro"/>
</dbReference>
<dbReference type="EMBL" id="AYZE01000008">
    <property type="protein sequence ID" value="KRM92140.1"/>
    <property type="molecule type" value="Genomic_DNA"/>
</dbReference>
<comment type="catalytic activity">
    <reaction evidence="1 7">
        <text>Cleavage of hydrophobic, N-terminal signal or leader sequences from secreted and periplasmic proteins.</text>
        <dbReference type="EC" id="3.4.21.89"/>
    </reaction>
</comment>
<feature type="active site" evidence="6">
    <location>
        <position position="38"/>
    </location>
</feature>
<dbReference type="Pfam" id="PF10502">
    <property type="entry name" value="Peptidase_S26"/>
    <property type="match status" value="1"/>
</dbReference>
<dbReference type="InterPro" id="IPR036286">
    <property type="entry name" value="LexA/Signal_pep-like_sf"/>
</dbReference>
<keyword evidence="5 7" id="KW-0378">Hydrolase</keyword>
<reference evidence="9 10" key="1">
    <citation type="journal article" date="2015" name="Genome Announc.">
        <title>Expanding the biotechnology potential of lactobacilli through comparative genomics of 213 strains and associated genera.</title>
        <authorList>
            <person name="Sun Z."/>
            <person name="Harris H.M."/>
            <person name="McCann A."/>
            <person name="Guo C."/>
            <person name="Argimon S."/>
            <person name="Zhang W."/>
            <person name="Yang X."/>
            <person name="Jeffery I.B."/>
            <person name="Cooney J.C."/>
            <person name="Kagawa T.F."/>
            <person name="Liu W."/>
            <person name="Song Y."/>
            <person name="Salvetti E."/>
            <person name="Wrobel A."/>
            <person name="Rasinkangas P."/>
            <person name="Parkhill J."/>
            <person name="Rea M.C."/>
            <person name="O'Sullivan O."/>
            <person name="Ritari J."/>
            <person name="Douillard F.P."/>
            <person name="Paul Ross R."/>
            <person name="Yang R."/>
            <person name="Briner A.E."/>
            <person name="Felis G.E."/>
            <person name="de Vos W.M."/>
            <person name="Barrangou R."/>
            <person name="Klaenhammer T.R."/>
            <person name="Caufield P.W."/>
            <person name="Cui Y."/>
            <person name="Zhang H."/>
            <person name="O'Toole P.W."/>
        </authorList>
    </citation>
    <scope>NUCLEOTIDE SEQUENCE [LARGE SCALE GENOMIC DNA]</scope>
    <source>
        <strain evidence="9 10">DSM 21116</strain>
    </source>
</reference>
<keyword evidence="10" id="KW-1185">Reference proteome</keyword>
<dbReference type="GO" id="GO:0009003">
    <property type="term" value="F:signal peptidase activity"/>
    <property type="evidence" value="ECO:0007669"/>
    <property type="project" value="UniProtKB-EC"/>
</dbReference>
<proteinExistence type="inferred from homology"/>
<evidence type="ECO:0000256" key="5">
    <source>
        <dbReference type="ARBA" id="ARBA00022801"/>
    </source>
</evidence>
<gene>
    <name evidence="9" type="ORF">FC80_GL000323</name>
</gene>
<evidence type="ECO:0000256" key="2">
    <source>
        <dbReference type="ARBA" id="ARBA00004401"/>
    </source>
</evidence>
<dbReference type="PANTHER" id="PTHR43390">
    <property type="entry name" value="SIGNAL PEPTIDASE I"/>
    <property type="match status" value="1"/>
</dbReference>
<dbReference type="InterPro" id="IPR019758">
    <property type="entry name" value="Pept_S26A_signal_pept_1_CS"/>
</dbReference>
<dbReference type="InterPro" id="IPR000223">
    <property type="entry name" value="Pept_S26A_signal_pept_1"/>
</dbReference>
<dbReference type="InterPro" id="IPR019757">
    <property type="entry name" value="Pept_S26A_signal_pept_1_Lys-AS"/>
</dbReference>
<dbReference type="EC" id="3.4.21.89" evidence="4 7"/>
<keyword evidence="7" id="KW-0812">Transmembrane</keyword>
<organism evidence="9 10">
    <name type="scientific">Liquorilactobacillus cacaonum DSM 21116</name>
    <dbReference type="NCBI Taxonomy" id="1423729"/>
    <lineage>
        <taxon>Bacteria</taxon>
        <taxon>Bacillati</taxon>
        <taxon>Bacillota</taxon>
        <taxon>Bacilli</taxon>
        <taxon>Lactobacillales</taxon>
        <taxon>Lactobacillaceae</taxon>
        <taxon>Liquorilactobacillus</taxon>
    </lineage>
</organism>
<dbReference type="PRINTS" id="PR00727">
    <property type="entry name" value="LEADERPTASE"/>
</dbReference>
<dbReference type="AlphaFoldDB" id="A0A0R2CW67"/>
<evidence type="ECO:0000256" key="1">
    <source>
        <dbReference type="ARBA" id="ARBA00000677"/>
    </source>
</evidence>
<dbReference type="STRING" id="1423729.FC80_GL000323"/>
<comment type="caution">
    <text evidence="9">The sequence shown here is derived from an EMBL/GenBank/DDBJ whole genome shotgun (WGS) entry which is preliminary data.</text>
</comment>
<dbReference type="Proteomes" id="UP000051131">
    <property type="component" value="Unassembled WGS sequence"/>
</dbReference>
<name>A0A0R2CW67_9LACO</name>
<dbReference type="Gene3D" id="2.10.109.10">
    <property type="entry name" value="Umud Fragment, subunit A"/>
    <property type="match status" value="1"/>
</dbReference>
<evidence type="ECO:0000256" key="6">
    <source>
        <dbReference type="PIRSR" id="PIRSR600223-1"/>
    </source>
</evidence>
<sequence>MPILKNILSWLWPILIGIFLAFIIKTFLLSFVTVNGNSMYPNLKSGEYVLLLKRATIKHNSVIVFNAYGVDKQEPNVTTKTNYIKRVIGLPGDIVEYKDSGKLYINNQLISQSYITKKQQTNGTLKLSSNLKASANVTLGTNKKFTVPRGKYLVLGDNRKISNDSRYYGFVPKNKIMGVAKAFIWNNKHQLINSFK</sequence>
<evidence type="ECO:0000256" key="4">
    <source>
        <dbReference type="ARBA" id="ARBA00013208"/>
    </source>
</evidence>
<feature type="transmembrane region" description="Helical" evidence="7">
    <location>
        <begin position="12"/>
        <end position="34"/>
    </location>
</feature>
<comment type="similarity">
    <text evidence="3 7">Belongs to the peptidase S26 family.</text>
</comment>
<protein>
    <recommendedName>
        <fullName evidence="4 7">Signal peptidase I</fullName>
        <ecNumber evidence="4 7">3.4.21.89</ecNumber>
    </recommendedName>
</protein>
<evidence type="ECO:0000256" key="3">
    <source>
        <dbReference type="ARBA" id="ARBA00009370"/>
    </source>
</evidence>
<dbReference type="InterPro" id="IPR019533">
    <property type="entry name" value="Peptidase_S26"/>
</dbReference>
<comment type="subcellular location">
    <subcellularLocation>
        <location evidence="2">Cell membrane</location>
        <topology evidence="2">Single-pass type II membrane protein</topology>
    </subcellularLocation>
    <subcellularLocation>
        <location evidence="7">Membrane</location>
        <topology evidence="7">Single-pass type II membrane protein</topology>
    </subcellularLocation>
</comment>
<evidence type="ECO:0000313" key="10">
    <source>
        <dbReference type="Proteomes" id="UP000051131"/>
    </source>
</evidence>
<dbReference type="PROSITE" id="PS00761">
    <property type="entry name" value="SPASE_I_3"/>
    <property type="match status" value="1"/>
</dbReference>
<feature type="domain" description="Peptidase S26" evidence="8">
    <location>
        <begin position="8"/>
        <end position="185"/>
    </location>
</feature>
<dbReference type="PROSITE" id="PS00760">
    <property type="entry name" value="SPASE_I_2"/>
    <property type="match status" value="1"/>
</dbReference>
<dbReference type="OrthoDB" id="9802919at2"/>
<dbReference type="CDD" id="cd06530">
    <property type="entry name" value="S26_SPase_I"/>
    <property type="match status" value="1"/>
</dbReference>